<reference evidence="7 10" key="2">
    <citation type="submission" date="2019-07" db="EMBL/GenBank/DDBJ databases">
        <title>Comparative genomics of three clinical Ureaplasma species: analysis of their core genomes and virulence factors.</title>
        <authorList>
            <person name="Yang T."/>
            <person name="Zhang Y."/>
            <person name="Li X."/>
            <person name="Kong Y."/>
            <person name="Yu H."/>
            <person name="Ruan Z."/>
            <person name="Xie X."/>
            <person name="Zhang J."/>
        </authorList>
    </citation>
    <scope>NUCLEOTIDE SEQUENCE [LARGE SCALE GENOMIC DNA]</scope>
    <source>
        <strain evidence="7 10">132</strain>
    </source>
</reference>
<evidence type="ECO:0000313" key="10">
    <source>
        <dbReference type="Proteomes" id="UP000318231"/>
    </source>
</evidence>
<evidence type="ECO:0000256" key="5">
    <source>
        <dbReference type="NCBIfam" id="TIGR01956"/>
    </source>
</evidence>
<evidence type="ECO:0000259" key="6">
    <source>
        <dbReference type="SMART" id="SM00738"/>
    </source>
</evidence>
<dbReference type="InterPro" id="IPR008991">
    <property type="entry name" value="Translation_prot_SH3-like_sf"/>
</dbReference>
<dbReference type="InterPro" id="IPR043425">
    <property type="entry name" value="NusG-like"/>
</dbReference>
<dbReference type="GO" id="GO:0032784">
    <property type="term" value="P:regulation of DNA-templated transcription elongation"/>
    <property type="evidence" value="ECO:0007669"/>
    <property type="project" value="InterPro"/>
</dbReference>
<dbReference type="PANTHER" id="PTHR30265:SF4">
    <property type="entry name" value="KOW MOTIF FAMILY PROTEIN, EXPRESSED"/>
    <property type="match status" value="1"/>
</dbReference>
<dbReference type="RefSeq" id="WP_004025703.1">
    <property type="nucleotide sequence ID" value="NZ_CP039963.1"/>
</dbReference>
<comment type="function">
    <text evidence="4">Participates in transcription elongation, termination and antitermination.</text>
</comment>
<dbReference type="EMBL" id="CP041200">
    <property type="protein sequence ID" value="QDI65177.1"/>
    <property type="molecule type" value="Genomic_DNA"/>
</dbReference>
<dbReference type="SUPFAM" id="SSF50104">
    <property type="entry name" value="Translation proteins SH3-like domain"/>
    <property type="match status" value="1"/>
</dbReference>
<dbReference type="Proteomes" id="UP000253077">
    <property type="component" value="Unassembled WGS sequence"/>
</dbReference>
<evidence type="ECO:0000256" key="1">
    <source>
        <dbReference type="ARBA" id="ARBA00022814"/>
    </source>
</evidence>
<dbReference type="AlphaFoldDB" id="A0AAP9AAL8"/>
<dbReference type="CDD" id="cd09891">
    <property type="entry name" value="NGN_Bact_1"/>
    <property type="match status" value="1"/>
</dbReference>
<evidence type="ECO:0000313" key="7">
    <source>
        <dbReference type="EMBL" id="QDI65177.1"/>
    </source>
</evidence>
<dbReference type="InterPro" id="IPR010216">
    <property type="entry name" value="Transcrpt_antiterm_NusG_myco"/>
</dbReference>
<sequence>MAYKIKDLDSKLLSDLKIDLNHTHQWYIVTVVSGNEQKVIENIKDKLNGYGYGDKLSDLKIIKEKIKEVKIYEPSEAPRSMKNRANTKWETIVVDGVTKYRCTKIKEGNKFNGYIFLKAEMTDQIWFLIRNTQMVTGLVGSSGKNVKPIPVPEDKILKLIADNDAKRALVNLDEQTNSQQNVVVVESHETEDLPNFEVDQQVKIVADTFFGEIARIAKIDQNKKVATVEFEFFGRINTLDLNFNDIQPYDEEAELEN</sequence>
<evidence type="ECO:0000256" key="3">
    <source>
        <dbReference type="ARBA" id="ARBA00023163"/>
    </source>
</evidence>
<dbReference type="PANTHER" id="PTHR30265">
    <property type="entry name" value="RHO-INTERACTING TRANSCRIPTION TERMINATION FACTOR NUSG"/>
    <property type="match status" value="1"/>
</dbReference>
<dbReference type="InterPro" id="IPR001062">
    <property type="entry name" value="Transcrpt_antiterm_NusG"/>
</dbReference>
<accession>A0AAP9AAL8</accession>
<feature type="domain" description="NusG-like N-terminal" evidence="6">
    <location>
        <begin position="23"/>
        <end position="163"/>
    </location>
</feature>
<dbReference type="InterPro" id="IPR014722">
    <property type="entry name" value="Rib_uL2_dom2"/>
</dbReference>
<dbReference type="NCBIfam" id="TIGR01956">
    <property type="entry name" value="NusG_myco"/>
    <property type="match status" value="1"/>
</dbReference>
<gene>
    <name evidence="4 7" type="primary">nusG</name>
    <name evidence="8" type="ORF">DSQ42_03420</name>
    <name evidence="7" type="ORF">FJM05_03300</name>
</gene>
<keyword evidence="3 4" id="KW-0804">Transcription</keyword>
<dbReference type="SMART" id="SM00738">
    <property type="entry name" value="NGN"/>
    <property type="match status" value="1"/>
</dbReference>
<keyword evidence="1 4" id="KW-0889">Transcription antitermination</keyword>
<dbReference type="GO" id="GO:0006353">
    <property type="term" value="P:DNA-templated transcription termination"/>
    <property type="evidence" value="ECO:0007669"/>
    <property type="project" value="UniProtKB-UniRule"/>
</dbReference>
<dbReference type="GeneID" id="93849136"/>
<dbReference type="GO" id="GO:0031564">
    <property type="term" value="P:transcription antitermination"/>
    <property type="evidence" value="ECO:0007669"/>
    <property type="project" value="UniProtKB-UniRule"/>
</dbReference>
<dbReference type="Pfam" id="PF02357">
    <property type="entry name" value="NusG"/>
    <property type="match status" value="1"/>
</dbReference>
<organism evidence="7 10">
    <name type="scientific">Ureaplasma urealyticum</name>
    <name type="common">Ureaplasma urealyticum biotype 2</name>
    <dbReference type="NCBI Taxonomy" id="2130"/>
    <lineage>
        <taxon>Bacteria</taxon>
        <taxon>Bacillati</taxon>
        <taxon>Mycoplasmatota</taxon>
        <taxon>Mycoplasmoidales</taxon>
        <taxon>Mycoplasmoidaceae</taxon>
        <taxon>Ureaplasma</taxon>
    </lineage>
</organism>
<dbReference type="SUPFAM" id="SSF82679">
    <property type="entry name" value="N-utilization substance G protein NusG, N-terminal domain"/>
    <property type="match status" value="1"/>
</dbReference>
<dbReference type="EMBL" id="QOKT01000027">
    <property type="protein sequence ID" value="RCJ00633.1"/>
    <property type="molecule type" value="Genomic_DNA"/>
</dbReference>
<name>A0AAP9AAL8_UREUR</name>
<proteinExistence type="inferred from homology"/>
<dbReference type="Gene3D" id="2.30.30.30">
    <property type="match status" value="1"/>
</dbReference>
<evidence type="ECO:0000256" key="4">
    <source>
        <dbReference type="HAMAP-Rule" id="MF_00948"/>
    </source>
</evidence>
<reference evidence="8 9" key="1">
    <citation type="submission" date="2018-07" db="EMBL/GenBank/DDBJ databases">
        <title>Ureaplasma urealyticum 1000 the multidrug-resistant clinical isolate obtained from scrapings of the urogenital tract of a woman with inflammatory diseases of the reproductive organs.</title>
        <authorList>
            <person name="Kolesnikova E.A."/>
            <person name="Alekseeva A.E."/>
            <person name="Brusnigina N.F."/>
            <person name="Makhova M.A."/>
        </authorList>
    </citation>
    <scope>NUCLEOTIDE SEQUENCE [LARGE SCALE GENOMIC DNA]</scope>
    <source>
        <strain evidence="8 9">1000</strain>
    </source>
</reference>
<comment type="similarity">
    <text evidence="4">Belongs to the NusG family.</text>
</comment>
<dbReference type="InterPro" id="IPR047050">
    <property type="entry name" value="NGN"/>
</dbReference>
<evidence type="ECO:0000256" key="2">
    <source>
        <dbReference type="ARBA" id="ARBA00023015"/>
    </source>
</evidence>
<dbReference type="Proteomes" id="UP000318231">
    <property type="component" value="Chromosome"/>
</dbReference>
<dbReference type="InterPro" id="IPR036735">
    <property type="entry name" value="NGN_dom_sf"/>
</dbReference>
<dbReference type="InterPro" id="IPR006645">
    <property type="entry name" value="NGN-like_dom"/>
</dbReference>
<keyword evidence="4" id="KW-0806">Transcription termination</keyword>
<keyword evidence="2 4" id="KW-0805">Transcription regulation</keyword>
<protein>
    <recommendedName>
        <fullName evidence="4 5">Transcription termination/antitermination protein NusG</fullName>
    </recommendedName>
</protein>
<evidence type="ECO:0000313" key="9">
    <source>
        <dbReference type="Proteomes" id="UP000253077"/>
    </source>
</evidence>
<dbReference type="HAMAP" id="MF_00948">
    <property type="entry name" value="NusG"/>
    <property type="match status" value="1"/>
</dbReference>
<dbReference type="Gene3D" id="3.30.70.940">
    <property type="entry name" value="NusG, N-terminal domain"/>
    <property type="match status" value="1"/>
</dbReference>
<dbReference type="GO" id="GO:0006354">
    <property type="term" value="P:DNA-templated transcription elongation"/>
    <property type="evidence" value="ECO:0007669"/>
    <property type="project" value="UniProtKB-UniRule"/>
</dbReference>
<evidence type="ECO:0000313" key="8">
    <source>
        <dbReference type="EMBL" id="RCJ00633.1"/>
    </source>
</evidence>
<dbReference type="CDD" id="cd06091">
    <property type="entry name" value="KOW_NusG"/>
    <property type="match status" value="1"/>
</dbReference>